<dbReference type="AlphaFoldDB" id="A0AAF5DQ62"/>
<keyword evidence="1" id="KW-0472">Membrane</keyword>
<protein>
    <submittedName>
        <fullName evidence="3">Uncharacterized protein</fullName>
    </submittedName>
</protein>
<organism evidence="2 3">
    <name type="scientific">Strongyloides stercoralis</name>
    <name type="common">Threadworm</name>
    <dbReference type="NCBI Taxonomy" id="6248"/>
    <lineage>
        <taxon>Eukaryota</taxon>
        <taxon>Metazoa</taxon>
        <taxon>Ecdysozoa</taxon>
        <taxon>Nematoda</taxon>
        <taxon>Chromadorea</taxon>
        <taxon>Rhabditida</taxon>
        <taxon>Tylenchina</taxon>
        <taxon>Panagrolaimomorpha</taxon>
        <taxon>Strongyloidoidea</taxon>
        <taxon>Strongyloididae</taxon>
        <taxon>Strongyloides</taxon>
    </lineage>
</organism>
<evidence type="ECO:0000313" key="2">
    <source>
        <dbReference type="Proteomes" id="UP000035681"/>
    </source>
</evidence>
<evidence type="ECO:0000313" key="3">
    <source>
        <dbReference type="WBParaSite" id="TCONS_00015792.p1"/>
    </source>
</evidence>
<keyword evidence="1" id="KW-0812">Transmembrane</keyword>
<keyword evidence="1" id="KW-1133">Transmembrane helix</keyword>
<accession>A0AAF5DQ62</accession>
<dbReference type="WBParaSite" id="TCONS_00015792.p1">
    <property type="protein sequence ID" value="TCONS_00015792.p1"/>
    <property type="gene ID" value="XLOC_010551"/>
</dbReference>
<name>A0AAF5DQ62_STRER</name>
<reference evidence="3" key="1">
    <citation type="submission" date="2024-02" db="UniProtKB">
        <authorList>
            <consortium name="WormBaseParasite"/>
        </authorList>
    </citation>
    <scope>IDENTIFICATION</scope>
</reference>
<sequence>MKYLHALRNIIFQCKYSFQSGSFLICLLYILCQCSKNASAIATFEISAISHSSVVIKMIKASNVSRFDMIVDIFDLNLFKHFRQTELTTDRVDQLFLFDGLTPATWFALRIQYRLHHRFSDNPKTDITTKQDLIFKTKDSAGIDNTIINEQIIYLDNIVSTSEQLEVSVKSVFHDSNHIKVVVVPELVLCDRGVIKANALQLNISTSTIISFDLRKINLRQHLPYTNSKNPTYQYHHHHSCSTLCIYPYLKTTIENKDELFRGIAWCSSIEEAQNQILITNSRNKISFFMVGCTYIFYLFFKYLII</sequence>
<dbReference type="Proteomes" id="UP000035681">
    <property type="component" value="Unplaced"/>
</dbReference>
<proteinExistence type="predicted"/>
<evidence type="ECO:0000256" key="1">
    <source>
        <dbReference type="SAM" id="Phobius"/>
    </source>
</evidence>
<keyword evidence="2" id="KW-1185">Reference proteome</keyword>
<feature type="transmembrane region" description="Helical" evidence="1">
    <location>
        <begin position="286"/>
        <end position="305"/>
    </location>
</feature>